<reference evidence="8 9" key="1">
    <citation type="submission" date="2016-10" db="EMBL/GenBank/DDBJ databases">
        <authorList>
            <person name="Varghese N."/>
            <person name="Submissions S."/>
        </authorList>
    </citation>
    <scope>NUCLEOTIDE SEQUENCE [LARGE SCALE GENOMIC DNA]</scope>
    <source>
        <strain evidence="8 9">22B</strain>
    </source>
</reference>
<keyword evidence="4" id="KW-0067">ATP-binding</keyword>
<dbReference type="SUPFAM" id="SSF48295">
    <property type="entry name" value="TrpR-like"/>
    <property type="match status" value="1"/>
</dbReference>
<accession>A0A662Z7C7</accession>
<dbReference type="Gene3D" id="1.10.1750.10">
    <property type="match status" value="1"/>
</dbReference>
<dbReference type="SUPFAM" id="SSF52540">
    <property type="entry name" value="P-loop containing nucleoside triphosphate hydrolases"/>
    <property type="match status" value="1"/>
</dbReference>
<dbReference type="OrthoDB" id="9807019at2"/>
<dbReference type="CDD" id="cd06571">
    <property type="entry name" value="Bac_DnaA_C"/>
    <property type="match status" value="1"/>
</dbReference>
<sequence>MSAVGILLLQQEEDVKIDDLQTLTKGERSRETFFKIIDNYLDEPGKQLIMTSSKPVGSFKNIPPRIISELGSGVCTEILPPSYENRVAITWQKCKEQKLKLDQPVVDYIAQKIRYNVRSIEGAVKTLKTLSEVTANRITYNDAVKLLSDLVESDSRYISIETIKEHVAEEYGVTVDSIESAAKNKNVSYARSMAMTLANDLIPNLSFKDIGTAFNKGHSYVHEAIKRTRERICDERDEQNAIYNKLIASLNNS</sequence>
<dbReference type="Pfam" id="PF00308">
    <property type="entry name" value="Bac_DnaA"/>
    <property type="match status" value="1"/>
</dbReference>
<dbReference type="GO" id="GO:0043565">
    <property type="term" value="F:sequence-specific DNA binding"/>
    <property type="evidence" value="ECO:0007669"/>
    <property type="project" value="InterPro"/>
</dbReference>
<dbReference type="GO" id="GO:0006270">
    <property type="term" value="P:DNA replication initiation"/>
    <property type="evidence" value="ECO:0007669"/>
    <property type="project" value="InterPro"/>
</dbReference>
<evidence type="ECO:0000256" key="3">
    <source>
        <dbReference type="ARBA" id="ARBA00022741"/>
    </source>
</evidence>
<keyword evidence="1" id="KW-0963">Cytoplasm</keyword>
<keyword evidence="6" id="KW-0238">DNA-binding</keyword>
<evidence type="ECO:0000256" key="2">
    <source>
        <dbReference type="ARBA" id="ARBA00022705"/>
    </source>
</evidence>
<evidence type="ECO:0000256" key="1">
    <source>
        <dbReference type="ARBA" id="ARBA00022490"/>
    </source>
</evidence>
<evidence type="ECO:0000256" key="6">
    <source>
        <dbReference type="ARBA" id="ARBA00023125"/>
    </source>
</evidence>
<dbReference type="PANTHER" id="PTHR30050:SF4">
    <property type="entry name" value="ATP-BINDING PROTEIN RV3427C IN INSERTION SEQUENCE-RELATED"/>
    <property type="match status" value="1"/>
</dbReference>
<feature type="domain" description="Chromosomal replication initiator DnaA C-terminal" evidence="7">
    <location>
        <begin position="159"/>
        <end position="228"/>
    </location>
</feature>
<dbReference type="PANTHER" id="PTHR30050">
    <property type="entry name" value="CHROMOSOMAL REPLICATION INITIATOR PROTEIN DNAA"/>
    <property type="match status" value="1"/>
</dbReference>
<dbReference type="Pfam" id="PF08299">
    <property type="entry name" value="Bac_DnaA_C"/>
    <property type="match status" value="1"/>
</dbReference>
<dbReference type="InterPro" id="IPR010921">
    <property type="entry name" value="Trp_repressor/repl_initiator"/>
</dbReference>
<dbReference type="Gene3D" id="1.10.8.60">
    <property type="match status" value="1"/>
</dbReference>
<dbReference type="InterPro" id="IPR013317">
    <property type="entry name" value="DnaA_dom"/>
</dbReference>
<dbReference type="GO" id="GO:0008289">
    <property type="term" value="F:lipid binding"/>
    <property type="evidence" value="ECO:0007669"/>
    <property type="project" value="UniProtKB-KW"/>
</dbReference>
<protein>
    <submittedName>
        <fullName evidence="8">DnaA protein helix-turn-helix</fullName>
    </submittedName>
</protein>
<evidence type="ECO:0000256" key="4">
    <source>
        <dbReference type="ARBA" id="ARBA00022840"/>
    </source>
</evidence>
<evidence type="ECO:0000259" key="7">
    <source>
        <dbReference type="SMART" id="SM00760"/>
    </source>
</evidence>
<dbReference type="InterPro" id="IPR027417">
    <property type="entry name" value="P-loop_NTPase"/>
</dbReference>
<gene>
    <name evidence="8" type="ORF">SAMN04487865_100659</name>
</gene>
<keyword evidence="5" id="KW-0446">Lipid-binding</keyword>
<dbReference type="InterPro" id="IPR013159">
    <property type="entry name" value="DnaA_C"/>
</dbReference>
<keyword evidence="9" id="KW-1185">Reference proteome</keyword>
<dbReference type="AlphaFoldDB" id="A0A662Z7C7"/>
<dbReference type="SMART" id="SM00760">
    <property type="entry name" value="Bac_DnaA_C"/>
    <property type="match status" value="1"/>
</dbReference>
<name>A0A662Z7C7_9GAMM</name>
<organism evidence="8 9">
    <name type="scientific">Succinivibrio dextrinosolvens</name>
    <dbReference type="NCBI Taxonomy" id="83771"/>
    <lineage>
        <taxon>Bacteria</taxon>
        <taxon>Pseudomonadati</taxon>
        <taxon>Pseudomonadota</taxon>
        <taxon>Gammaproteobacteria</taxon>
        <taxon>Aeromonadales</taxon>
        <taxon>Succinivibrionaceae</taxon>
        <taxon>Succinivibrio</taxon>
    </lineage>
</organism>
<keyword evidence="2" id="KW-0235">DNA replication</keyword>
<keyword evidence="3" id="KW-0547">Nucleotide-binding</keyword>
<dbReference type="EMBL" id="FOSF01000006">
    <property type="protein sequence ID" value="SFJ89944.1"/>
    <property type="molecule type" value="Genomic_DNA"/>
</dbReference>
<dbReference type="GO" id="GO:0006275">
    <property type="term" value="P:regulation of DNA replication"/>
    <property type="evidence" value="ECO:0007669"/>
    <property type="project" value="InterPro"/>
</dbReference>
<evidence type="ECO:0000313" key="8">
    <source>
        <dbReference type="EMBL" id="SFJ89944.1"/>
    </source>
</evidence>
<dbReference type="Gene3D" id="3.40.50.300">
    <property type="entry name" value="P-loop containing nucleotide triphosphate hydrolases"/>
    <property type="match status" value="1"/>
</dbReference>
<evidence type="ECO:0000313" key="9">
    <source>
        <dbReference type="Proteomes" id="UP000243374"/>
    </source>
</evidence>
<evidence type="ECO:0000256" key="5">
    <source>
        <dbReference type="ARBA" id="ARBA00023121"/>
    </source>
</evidence>
<dbReference type="GO" id="GO:0005524">
    <property type="term" value="F:ATP binding"/>
    <property type="evidence" value="ECO:0007669"/>
    <property type="project" value="UniProtKB-KW"/>
</dbReference>
<proteinExistence type="predicted"/>
<dbReference type="Proteomes" id="UP000243374">
    <property type="component" value="Unassembled WGS sequence"/>
</dbReference>